<proteinExistence type="predicted"/>
<dbReference type="SUPFAM" id="SSF89447">
    <property type="entry name" value="AbrB/MazE/MraZ-like"/>
    <property type="match status" value="1"/>
</dbReference>
<dbReference type="EMBL" id="FMYT01000043">
    <property type="protein sequence ID" value="SDD27696.1"/>
    <property type="molecule type" value="Genomic_DNA"/>
</dbReference>
<dbReference type="RefSeq" id="WP_073160980.1">
    <property type="nucleotide sequence ID" value="NZ_FMYT01000043.1"/>
</dbReference>
<reference evidence="2 8" key="2">
    <citation type="submission" date="2018-04" db="EMBL/GenBank/DDBJ databases">
        <title>Subsurface microbial communities from deep shales in Ohio and West Virginia, USA.</title>
        <authorList>
            <person name="Wrighton K."/>
        </authorList>
    </citation>
    <scope>NUCLEOTIDE SEQUENCE [LARGE SCALE GENOMIC DNA]</scope>
    <source>
        <strain evidence="2 8">MSL28</strain>
    </source>
</reference>
<dbReference type="InterPro" id="IPR037914">
    <property type="entry name" value="SpoVT-AbrB_sf"/>
</dbReference>
<name>A0A1G6TGQ4_9FIRM</name>
<dbReference type="STRING" id="54121.SAMN04515653_13321"/>
<feature type="domain" description="SpoVT-AbrB" evidence="1">
    <location>
        <begin position="7"/>
        <end position="52"/>
    </location>
</feature>
<protein>
    <submittedName>
        <fullName evidence="3 4">Addiction module antidote</fullName>
    </submittedName>
</protein>
<evidence type="ECO:0000313" key="8">
    <source>
        <dbReference type="Proteomes" id="UP000247389"/>
    </source>
</evidence>
<dbReference type="Proteomes" id="UP000324896">
    <property type="component" value="Unassembled WGS sequence"/>
</dbReference>
<dbReference type="GO" id="GO:0003677">
    <property type="term" value="F:DNA binding"/>
    <property type="evidence" value="ECO:0007669"/>
    <property type="project" value="InterPro"/>
</dbReference>
<dbReference type="Proteomes" id="UP000198612">
    <property type="component" value="Unassembled WGS sequence"/>
</dbReference>
<dbReference type="EMBL" id="FNBJ01000001">
    <property type="protein sequence ID" value="SDE74834.1"/>
    <property type="molecule type" value="Genomic_DNA"/>
</dbReference>
<reference evidence="6 7" key="1">
    <citation type="submission" date="2016-10" db="EMBL/GenBank/DDBJ databases">
        <authorList>
            <person name="Varghese N."/>
            <person name="Submissions S."/>
        </authorList>
    </citation>
    <scope>NUCLEOTIDE SEQUENCE [LARGE SCALE GENOMIC DNA]</scope>
    <source>
        <strain evidence="3 9">WG10</strain>
        <strain evidence="4 7">WG2</strain>
        <strain evidence="5 6">WG5</strain>
    </source>
</reference>
<gene>
    <name evidence="2" type="ORF">C8C78_1571</name>
    <name evidence="3" type="ORF">SAMN04488597_1433</name>
    <name evidence="4" type="ORF">SAMN04488598_101281</name>
    <name evidence="5" type="ORF">SAMN04515652_10110</name>
</gene>
<dbReference type="AlphaFoldDB" id="A0A1G6TGQ4"/>
<dbReference type="Pfam" id="PF04014">
    <property type="entry name" value="MazE_antitoxin"/>
    <property type="match status" value="1"/>
</dbReference>
<sequence length="74" mass="8756">MKTIKLRKVGNSYGFTIPKELKEKYNLKEGEELHIIENEDGFTVSPFNPEFEEWAKTFDKTNQKYKNTLKELAK</sequence>
<dbReference type="OrthoDB" id="582905at2"/>
<evidence type="ECO:0000313" key="4">
    <source>
        <dbReference type="EMBL" id="SDE74834.1"/>
    </source>
</evidence>
<evidence type="ECO:0000313" key="3">
    <source>
        <dbReference type="EMBL" id="SDD27696.1"/>
    </source>
</evidence>
<evidence type="ECO:0000259" key="1">
    <source>
        <dbReference type="SMART" id="SM00966"/>
    </source>
</evidence>
<evidence type="ECO:0000313" key="6">
    <source>
        <dbReference type="Proteomes" id="UP000198612"/>
    </source>
</evidence>
<evidence type="ECO:0000313" key="9">
    <source>
        <dbReference type="Proteomes" id="UP000324896"/>
    </source>
</evidence>
<evidence type="ECO:0000313" key="5">
    <source>
        <dbReference type="EMBL" id="SES61393.1"/>
    </source>
</evidence>
<dbReference type="Gene3D" id="2.10.260.10">
    <property type="match status" value="1"/>
</dbReference>
<dbReference type="Proteomes" id="UP000247389">
    <property type="component" value="Unassembled WGS sequence"/>
</dbReference>
<dbReference type="InterPro" id="IPR007159">
    <property type="entry name" value="SpoVT-AbrB_dom"/>
</dbReference>
<evidence type="ECO:0000313" key="2">
    <source>
        <dbReference type="EMBL" id="PXV60144.1"/>
    </source>
</evidence>
<dbReference type="InterPro" id="IPR013432">
    <property type="entry name" value="Doc_partner"/>
</dbReference>
<dbReference type="Proteomes" id="UP000199519">
    <property type="component" value="Unassembled WGS sequence"/>
</dbReference>
<evidence type="ECO:0000313" key="7">
    <source>
        <dbReference type="Proteomes" id="UP000199519"/>
    </source>
</evidence>
<dbReference type="SMART" id="SM00966">
    <property type="entry name" value="SpoVT_AbrB"/>
    <property type="match status" value="1"/>
</dbReference>
<dbReference type="EMBL" id="QICM01000057">
    <property type="protein sequence ID" value="PXV60144.1"/>
    <property type="molecule type" value="Genomic_DNA"/>
</dbReference>
<accession>A0A1G6TGQ4</accession>
<organism evidence="3 9">
    <name type="scientific">Halanaerobium congolense</name>
    <dbReference type="NCBI Taxonomy" id="54121"/>
    <lineage>
        <taxon>Bacteria</taxon>
        <taxon>Bacillati</taxon>
        <taxon>Bacillota</taxon>
        <taxon>Clostridia</taxon>
        <taxon>Halanaerobiales</taxon>
        <taxon>Halanaerobiaceae</taxon>
        <taxon>Halanaerobium</taxon>
    </lineage>
</organism>
<dbReference type="EMBL" id="FOHG01000001">
    <property type="protein sequence ID" value="SES61393.1"/>
    <property type="molecule type" value="Genomic_DNA"/>
</dbReference>
<dbReference type="NCBIfam" id="TIGR02609">
    <property type="entry name" value="doc_partner"/>
    <property type="match status" value="1"/>
</dbReference>
<keyword evidence="7" id="KW-1185">Reference proteome</keyword>